<organism evidence="6 7">
    <name type="scientific">Labilithrix luteola</name>
    <dbReference type="NCBI Taxonomy" id="1391654"/>
    <lineage>
        <taxon>Bacteria</taxon>
        <taxon>Pseudomonadati</taxon>
        <taxon>Myxococcota</taxon>
        <taxon>Polyangia</taxon>
        <taxon>Polyangiales</taxon>
        <taxon>Labilitrichaceae</taxon>
        <taxon>Labilithrix</taxon>
    </lineage>
</organism>
<evidence type="ECO:0000256" key="4">
    <source>
        <dbReference type="PROSITE-ProRule" id="PRU00473"/>
    </source>
</evidence>
<sequence>MLAILAWSQQASADPFRVHVSAGAAHAVGKPQGSEFGAGGAGSATVELSLARTIGVQASGGGFVLSSSSSSETGVASHSTGTAFLGTVGVRVRPFGASHEGGLWLDANGGFAQTGSFARPAFDGHVGWDFRASDESKWGLGPFVGYTQIVQPDDSFRPDDARVLVAGVSLSFGSAAARKAAPPAAEPTPPPVAARDGVVEAKDECPDPNTLPPGTQVPEGCEGPAVKLVGDRLEIDDVILFEFDSPRIRVESRPLVKRIAQFIWNHSEIIEVVVAGHADAVGTDAYNQKLSEQRAESTRAMLIHFGVDASRLQAVGYGKSRLKFDTQGADARNRRVEFIVSGTTTPAAAGHRSKP</sequence>
<feature type="domain" description="OmpA-like" evidence="5">
    <location>
        <begin position="229"/>
        <end position="344"/>
    </location>
</feature>
<dbReference type="SUPFAM" id="SSF103088">
    <property type="entry name" value="OmpA-like"/>
    <property type="match status" value="1"/>
</dbReference>
<dbReference type="InterPro" id="IPR036737">
    <property type="entry name" value="OmpA-like_sf"/>
</dbReference>
<protein>
    <submittedName>
        <fullName evidence="6">Major porin and structural outer membrane porin OprF</fullName>
    </submittedName>
</protein>
<keyword evidence="3" id="KW-0998">Cell outer membrane</keyword>
<dbReference type="Pfam" id="PF00691">
    <property type="entry name" value="OmpA"/>
    <property type="match status" value="1"/>
</dbReference>
<dbReference type="EMBL" id="CP012333">
    <property type="protein sequence ID" value="AKU94604.1"/>
    <property type="molecule type" value="Genomic_DNA"/>
</dbReference>
<dbReference type="CDD" id="cd07185">
    <property type="entry name" value="OmpA_C-like"/>
    <property type="match status" value="1"/>
</dbReference>
<dbReference type="InterPro" id="IPR050330">
    <property type="entry name" value="Bact_OuterMem_StrucFunc"/>
</dbReference>
<evidence type="ECO:0000256" key="3">
    <source>
        <dbReference type="ARBA" id="ARBA00023237"/>
    </source>
</evidence>
<dbReference type="Proteomes" id="UP000064967">
    <property type="component" value="Chromosome"/>
</dbReference>
<evidence type="ECO:0000313" key="7">
    <source>
        <dbReference type="Proteomes" id="UP000064967"/>
    </source>
</evidence>
<evidence type="ECO:0000256" key="1">
    <source>
        <dbReference type="ARBA" id="ARBA00004442"/>
    </source>
</evidence>
<name>A0A0K1PNB6_9BACT</name>
<comment type="subcellular location">
    <subcellularLocation>
        <location evidence="1">Cell outer membrane</location>
    </subcellularLocation>
</comment>
<dbReference type="InterPro" id="IPR006664">
    <property type="entry name" value="OMP_bac"/>
</dbReference>
<dbReference type="STRING" id="1391654.AKJ09_01268"/>
<dbReference type="PRINTS" id="PR01023">
    <property type="entry name" value="NAFLGMOTY"/>
</dbReference>
<dbReference type="Gene3D" id="3.30.1330.60">
    <property type="entry name" value="OmpA-like domain"/>
    <property type="match status" value="1"/>
</dbReference>
<evidence type="ECO:0000259" key="5">
    <source>
        <dbReference type="PROSITE" id="PS51123"/>
    </source>
</evidence>
<dbReference type="PRINTS" id="PR01021">
    <property type="entry name" value="OMPADOMAIN"/>
</dbReference>
<accession>A0A0K1PNB6</accession>
<reference evidence="6 7" key="1">
    <citation type="submission" date="2015-08" db="EMBL/GenBank/DDBJ databases">
        <authorList>
            <person name="Babu N.S."/>
            <person name="Beckwith C.J."/>
            <person name="Beseler K.G."/>
            <person name="Brison A."/>
            <person name="Carone J.V."/>
            <person name="Caskin T.P."/>
            <person name="Diamond M."/>
            <person name="Durham M.E."/>
            <person name="Foxe J.M."/>
            <person name="Go M."/>
            <person name="Henderson B.A."/>
            <person name="Jones I.B."/>
            <person name="McGettigan J.A."/>
            <person name="Micheletti S.J."/>
            <person name="Nasrallah M.E."/>
            <person name="Ortiz D."/>
            <person name="Piller C.R."/>
            <person name="Privatt S.R."/>
            <person name="Schneider S.L."/>
            <person name="Sharp S."/>
            <person name="Smith T.C."/>
            <person name="Stanton J.D."/>
            <person name="Ullery H.E."/>
            <person name="Wilson R.J."/>
            <person name="Serrano M.G."/>
            <person name="Buck G."/>
            <person name="Lee V."/>
            <person name="Wang Y."/>
            <person name="Carvalho R."/>
            <person name="Voegtly L."/>
            <person name="Shi R."/>
            <person name="Duckworth R."/>
            <person name="Johnson A."/>
            <person name="Loviza R."/>
            <person name="Walstead R."/>
            <person name="Shah Z."/>
            <person name="Kiflezghi M."/>
            <person name="Wade K."/>
            <person name="Ball S.L."/>
            <person name="Bradley K.W."/>
            <person name="Asai D.J."/>
            <person name="Bowman C.A."/>
            <person name="Russell D.A."/>
            <person name="Pope W.H."/>
            <person name="Jacobs-Sera D."/>
            <person name="Hendrix R.W."/>
            <person name="Hatfull G.F."/>
        </authorList>
    </citation>
    <scope>NUCLEOTIDE SEQUENCE [LARGE SCALE GENOMIC DNA]</scope>
    <source>
        <strain evidence="6 7">DSM 27648</strain>
    </source>
</reference>
<evidence type="ECO:0000313" key="6">
    <source>
        <dbReference type="EMBL" id="AKU94604.1"/>
    </source>
</evidence>
<dbReference type="GO" id="GO:0009279">
    <property type="term" value="C:cell outer membrane"/>
    <property type="evidence" value="ECO:0007669"/>
    <property type="project" value="UniProtKB-SubCell"/>
</dbReference>
<dbReference type="PANTHER" id="PTHR30329">
    <property type="entry name" value="STATOR ELEMENT OF FLAGELLAR MOTOR COMPLEX"/>
    <property type="match status" value="1"/>
</dbReference>
<dbReference type="KEGG" id="llu:AKJ09_01268"/>
<dbReference type="InterPro" id="IPR006665">
    <property type="entry name" value="OmpA-like"/>
</dbReference>
<dbReference type="PROSITE" id="PS51123">
    <property type="entry name" value="OMPA_2"/>
    <property type="match status" value="1"/>
</dbReference>
<dbReference type="PROSITE" id="PS01068">
    <property type="entry name" value="OMPA_1"/>
    <property type="match status" value="1"/>
</dbReference>
<gene>
    <name evidence="6" type="ORF">AKJ09_01268</name>
</gene>
<dbReference type="AlphaFoldDB" id="A0A0K1PNB6"/>
<dbReference type="InterPro" id="IPR006690">
    <property type="entry name" value="OMPA-like_CS"/>
</dbReference>
<keyword evidence="7" id="KW-1185">Reference proteome</keyword>
<dbReference type="PANTHER" id="PTHR30329:SF21">
    <property type="entry name" value="LIPOPROTEIN YIAD-RELATED"/>
    <property type="match status" value="1"/>
</dbReference>
<proteinExistence type="predicted"/>
<keyword evidence="2 4" id="KW-0472">Membrane</keyword>
<evidence type="ECO:0000256" key="2">
    <source>
        <dbReference type="ARBA" id="ARBA00023136"/>
    </source>
</evidence>